<reference evidence="1 2" key="2">
    <citation type="journal article" date="2022" name="Mol. Ecol. Resour.">
        <title>The genomes of chicory, endive, great burdock and yacon provide insights into Asteraceae paleo-polyploidization history and plant inulin production.</title>
        <authorList>
            <person name="Fan W."/>
            <person name="Wang S."/>
            <person name="Wang H."/>
            <person name="Wang A."/>
            <person name="Jiang F."/>
            <person name="Liu H."/>
            <person name="Zhao H."/>
            <person name="Xu D."/>
            <person name="Zhang Y."/>
        </authorList>
    </citation>
    <scope>NUCLEOTIDE SEQUENCE [LARGE SCALE GENOMIC DNA]</scope>
    <source>
        <strain evidence="2">cv. Niubang</strain>
    </source>
</reference>
<gene>
    <name evidence="1" type="ORF">L6452_33942</name>
</gene>
<organism evidence="1 2">
    <name type="scientific">Arctium lappa</name>
    <name type="common">Greater burdock</name>
    <name type="synonym">Lappa major</name>
    <dbReference type="NCBI Taxonomy" id="4217"/>
    <lineage>
        <taxon>Eukaryota</taxon>
        <taxon>Viridiplantae</taxon>
        <taxon>Streptophyta</taxon>
        <taxon>Embryophyta</taxon>
        <taxon>Tracheophyta</taxon>
        <taxon>Spermatophyta</taxon>
        <taxon>Magnoliopsida</taxon>
        <taxon>eudicotyledons</taxon>
        <taxon>Gunneridae</taxon>
        <taxon>Pentapetalae</taxon>
        <taxon>asterids</taxon>
        <taxon>campanulids</taxon>
        <taxon>Asterales</taxon>
        <taxon>Asteraceae</taxon>
        <taxon>Carduoideae</taxon>
        <taxon>Cardueae</taxon>
        <taxon>Arctiinae</taxon>
        <taxon>Arctium</taxon>
    </lineage>
</organism>
<accession>A0ACB8YHG7</accession>
<protein>
    <submittedName>
        <fullName evidence="1">Uncharacterized protein</fullName>
    </submittedName>
</protein>
<name>A0ACB8YHG7_ARCLA</name>
<proteinExistence type="predicted"/>
<dbReference type="Proteomes" id="UP001055879">
    <property type="component" value="Linkage Group LG12"/>
</dbReference>
<evidence type="ECO:0000313" key="2">
    <source>
        <dbReference type="Proteomes" id="UP001055879"/>
    </source>
</evidence>
<sequence length="141" mass="15123">MFLPWCSLEVLDDARLHDNGGAAIRRRGVRCGDRQVVFQAVVSTNDTECRRQPRHNLDLPNGTDVDAVTEDELTTLEKVFVGLWVLEASDDGPDCVHGGGDGLDYGGGTLVVSDHVGMVVVEVFWESILGSGGEIDGGGVR</sequence>
<comment type="caution">
    <text evidence="1">The sequence shown here is derived from an EMBL/GenBank/DDBJ whole genome shotgun (WGS) entry which is preliminary data.</text>
</comment>
<dbReference type="EMBL" id="CM042058">
    <property type="protein sequence ID" value="KAI3684717.1"/>
    <property type="molecule type" value="Genomic_DNA"/>
</dbReference>
<reference evidence="2" key="1">
    <citation type="journal article" date="2022" name="Mol. Ecol. Resour.">
        <title>The genomes of chicory, endive, great burdock and yacon provide insights into Asteraceae palaeo-polyploidization history and plant inulin production.</title>
        <authorList>
            <person name="Fan W."/>
            <person name="Wang S."/>
            <person name="Wang H."/>
            <person name="Wang A."/>
            <person name="Jiang F."/>
            <person name="Liu H."/>
            <person name="Zhao H."/>
            <person name="Xu D."/>
            <person name="Zhang Y."/>
        </authorList>
    </citation>
    <scope>NUCLEOTIDE SEQUENCE [LARGE SCALE GENOMIC DNA]</scope>
    <source>
        <strain evidence="2">cv. Niubang</strain>
    </source>
</reference>
<keyword evidence="2" id="KW-1185">Reference proteome</keyword>
<evidence type="ECO:0000313" key="1">
    <source>
        <dbReference type="EMBL" id="KAI3684717.1"/>
    </source>
</evidence>